<evidence type="ECO:0000313" key="3">
    <source>
        <dbReference type="EMBL" id="QDV06522.1"/>
    </source>
</evidence>
<dbReference type="CDD" id="cd01951">
    <property type="entry name" value="lectin_L-type"/>
    <property type="match status" value="1"/>
</dbReference>
<dbReference type="EMBL" id="CP036434">
    <property type="protein sequence ID" value="QDV06522.1"/>
    <property type="molecule type" value="Genomic_DNA"/>
</dbReference>
<feature type="chain" id="PRO_5021789910" evidence="1">
    <location>
        <begin position="22"/>
        <end position="426"/>
    </location>
</feature>
<feature type="signal peptide" evidence="1">
    <location>
        <begin position="1"/>
        <end position="21"/>
    </location>
</feature>
<dbReference type="InterPro" id="IPR050258">
    <property type="entry name" value="Leguminous_Lectin"/>
</dbReference>
<proteinExistence type="predicted"/>
<dbReference type="SUPFAM" id="SSF49899">
    <property type="entry name" value="Concanavalin A-like lectins/glucanases"/>
    <property type="match status" value="1"/>
</dbReference>
<organism evidence="3 4">
    <name type="scientific">Saltatorellus ferox</name>
    <dbReference type="NCBI Taxonomy" id="2528018"/>
    <lineage>
        <taxon>Bacteria</taxon>
        <taxon>Pseudomonadati</taxon>
        <taxon>Planctomycetota</taxon>
        <taxon>Planctomycetia</taxon>
        <taxon>Planctomycetia incertae sedis</taxon>
        <taxon>Saltatorellus</taxon>
    </lineage>
</organism>
<dbReference type="PANTHER" id="PTHR32401">
    <property type="entry name" value="CONCANAVALIN A-LIKE LECTIN FAMILY PROTEIN"/>
    <property type="match status" value="1"/>
</dbReference>
<dbReference type="Gene3D" id="2.60.120.200">
    <property type="match status" value="1"/>
</dbReference>
<keyword evidence="3" id="KW-0430">Lectin</keyword>
<dbReference type="OrthoDB" id="291931at2"/>
<feature type="domain" description="Legume lectin" evidence="2">
    <location>
        <begin position="22"/>
        <end position="285"/>
    </location>
</feature>
<dbReference type="InterPro" id="IPR001220">
    <property type="entry name" value="Legume_lectin_dom"/>
</dbReference>
<evidence type="ECO:0000259" key="2">
    <source>
        <dbReference type="Pfam" id="PF00139"/>
    </source>
</evidence>
<dbReference type="InterPro" id="IPR013320">
    <property type="entry name" value="ConA-like_dom_sf"/>
</dbReference>
<dbReference type="Pfam" id="PF00139">
    <property type="entry name" value="Lectin_legB"/>
    <property type="match status" value="1"/>
</dbReference>
<gene>
    <name evidence="3" type="ORF">Poly30_20320</name>
</gene>
<accession>A0A518ER01</accession>
<keyword evidence="1" id="KW-0732">Signal</keyword>
<dbReference type="InterPro" id="IPR056573">
    <property type="entry name" value="Lectin_L-type_dom"/>
</dbReference>
<dbReference type="AlphaFoldDB" id="A0A518ER01"/>
<reference evidence="3 4" key="1">
    <citation type="submission" date="2019-02" db="EMBL/GenBank/DDBJ databases">
        <title>Deep-cultivation of Planctomycetes and their phenomic and genomic characterization uncovers novel biology.</title>
        <authorList>
            <person name="Wiegand S."/>
            <person name="Jogler M."/>
            <person name="Boedeker C."/>
            <person name="Pinto D."/>
            <person name="Vollmers J."/>
            <person name="Rivas-Marin E."/>
            <person name="Kohn T."/>
            <person name="Peeters S.H."/>
            <person name="Heuer A."/>
            <person name="Rast P."/>
            <person name="Oberbeckmann S."/>
            <person name="Bunk B."/>
            <person name="Jeske O."/>
            <person name="Meyerdierks A."/>
            <person name="Storesund J.E."/>
            <person name="Kallscheuer N."/>
            <person name="Luecker S."/>
            <person name="Lage O.M."/>
            <person name="Pohl T."/>
            <person name="Merkel B.J."/>
            <person name="Hornburger P."/>
            <person name="Mueller R.-W."/>
            <person name="Bruemmer F."/>
            <person name="Labrenz M."/>
            <person name="Spormann A.M."/>
            <person name="Op den Camp H."/>
            <person name="Overmann J."/>
            <person name="Amann R."/>
            <person name="Jetten M.S.M."/>
            <person name="Mascher T."/>
            <person name="Medema M.H."/>
            <person name="Devos D.P."/>
            <person name="Kaster A.-K."/>
            <person name="Ovreas L."/>
            <person name="Rohde M."/>
            <person name="Galperin M.Y."/>
            <person name="Jogler C."/>
        </authorList>
    </citation>
    <scope>NUCLEOTIDE SEQUENCE [LARGE SCALE GENOMIC DNA]</scope>
    <source>
        <strain evidence="3 4">Poly30</strain>
    </source>
</reference>
<dbReference type="RefSeq" id="WP_145196775.1">
    <property type="nucleotide sequence ID" value="NZ_CP036434.1"/>
</dbReference>
<protein>
    <submittedName>
        <fullName evidence="3">Legume lectin domain protein</fullName>
    </submittedName>
</protein>
<keyword evidence="4" id="KW-1185">Reference proteome</keyword>
<evidence type="ECO:0000256" key="1">
    <source>
        <dbReference type="SAM" id="SignalP"/>
    </source>
</evidence>
<evidence type="ECO:0000313" key="4">
    <source>
        <dbReference type="Proteomes" id="UP000320390"/>
    </source>
</evidence>
<dbReference type="Proteomes" id="UP000320390">
    <property type="component" value="Chromosome"/>
</dbReference>
<sequence length="426" mass="43136" precursor="true">MIQRPVLGAACIVALAPFAAAQSFQYSDFNSTAGLQLVERAAGSGAILRVHDQAAPQGAGNRGAAWFGSPVSVANGFDTTFVFNINQGGSASGGGDGMAFVIQNDLVAGDTGGVGLSGIGRHASAIGYGIFPTSNPGESIDNSLAIEIDTFLNSNQPAAAPIMDPDGNHISIHTGGSGENDQREDWSIGRAPNSALGGVNMSDGQDHTVRVHYVPGTLDVYLDGVMVLSTSYSFSTGGTHIDTGNAVGGLNLIGGTSAYVGFTGSSGSSVENHDVISWTFDSAGPGGNYCTANVNSSGAAASMSAMSSLSIATNDTVLTSTGMPNLAFGFFITSQTQGFVMNPAGSAGNLCLAGGIGRYVGPGQIQNSGTIGSISLSIDLNQIPTPTGLVQASAGQTWNFQAWFRDASMGVPTSNFSDGLSLTFTN</sequence>
<dbReference type="PANTHER" id="PTHR32401:SF48">
    <property type="entry name" value="LEGUME LECTIN DOMAIN-CONTAINING PROTEIN"/>
    <property type="match status" value="1"/>
</dbReference>
<dbReference type="GO" id="GO:0030246">
    <property type="term" value="F:carbohydrate binding"/>
    <property type="evidence" value="ECO:0007669"/>
    <property type="project" value="UniProtKB-KW"/>
</dbReference>
<name>A0A518ER01_9BACT</name>